<evidence type="ECO:0000313" key="3">
    <source>
        <dbReference type="EMBL" id="KJE75538.1"/>
    </source>
</evidence>
<dbReference type="eggNOG" id="ENOG5031D8X">
    <property type="taxonomic scope" value="Bacteria"/>
</dbReference>
<gene>
    <name evidence="3" type="ORF">FEAC_27320</name>
</gene>
<accession>A0A0D8FQI5</accession>
<dbReference type="RefSeq" id="WP_035391893.1">
    <property type="nucleotide sequence ID" value="NZ_JQKF01000064.1"/>
</dbReference>
<feature type="compositionally biased region" description="Basic and acidic residues" evidence="1">
    <location>
        <begin position="323"/>
        <end position="334"/>
    </location>
</feature>
<keyword evidence="4" id="KW-1185">Reference proteome</keyword>
<feature type="transmembrane region" description="Helical" evidence="2">
    <location>
        <begin position="154"/>
        <end position="178"/>
    </location>
</feature>
<proteinExistence type="predicted"/>
<evidence type="ECO:0000256" key="2">
    <source>
        <dbReference type="SAM" id="Phobius"/>
    </source>
</evidence>
<dbReference type="Proteomes" id="UP000032336">
    <property type="component" value="Unassembled WGS sequence"/>
</dbReference>
<name>A0A0D8FQI5_9ACTN</name>
<feature type="transmembrane region" description="Helical" evidence="2">
    <location>
        <begin position="57"/>
        <end position="76"/>
    </location>
</feature>
<dbReference type="AlphaFoldDB" id="A0A0D8FQI5"/>
<feature type="transmembrane region" description="Helical" evidence="2">
    <location>
        <begin position="123"/>
        <end position="142"/>
    </location>
</feature>
<feature type="transmembrane region" description="Helical" evidence="2">
    <location>
        <begin position="273"/>
        <end position="295"/>
    </location>
</feature>
<organism evidence="3 4">
    <name type="scientific">Ferrimicrobium acidiphilum DSM 19497</name>
    <dbReference type="NCBI Taxonomy" id="1121877"/>
    <lineage>
        <taxon>Bacteria</taxon>
        <taxon>Bacillati</taxon>
        <taxon>Actinomycetota</taxon>
        <taxon>Acidimicrobiia</taxon>
        <taxon>Acidimicrobiales</taxon>
        <taxon>Acidimicrobiaceae</taxon>
        <taxon>Ferrimicrobium</taxon>
    </lineage>
</organism>
<protein>
    <recommendedName>
        <fullName evidence="5">HPP family protein</fullName>
    </recommendedName>
</protein>
<evidence type="ECO:0000256" key="1">
    <source>
        <dbReference type="SAM" id="MobiDB-lite"/>
    </source>
</evidence>
<evidence type="ECO:0008006" key="5">
    <source>
        <dbReference type="Google" id="ProtNLM"/>
    </source>
</evidence>
<evidence type="ECO:0000313" key="4">
    <source>
        <dbReference type="Proteomes" id="UP000032336"/>
    </source>
</evidence>
<keyword evidence="2" id="KW-0812">Transmembrane</keyword>
<keyword evidence="2" id="KW-1133">Transmembrane helix</keyword>
<sequence>MIEWQRSHWFRGLLVLVAVALMIAIATIFNQAVMLVPEVGAVSTGLLFFRISAWRKGPLPFYLLICGAAFLGVEVARYLPIGLTAQIIVTLSSILAAVLFFRVPAYPALSAGLLPVYLHLTSPLYVVAVVCFMGLPTLYVLVVERSGLGPGPKVVVTLRTTVIIACSLGLMILALWLARSPLAVLPPLFVASVENANTSEPRSIRRLSLTALVLLASIELSILLYLNLNVDLVVVITVLIALLVVSKLNLESPPILALAIIPIVFDHPTDLRVSYLIVIGIVLSQIAPVTVAWVIDHSPLLARIMRRPEGLRSTTTSNSRLRPCSDPRVDGTLL</sequence>
<feature type="region of interest" description="Disordered" evidence="1">
    <location>
        <begin position="312"/>
        <end position="334"/>
    </location>
</feature>
<keyword evidence="2" id="KW-0472">Membrane</keyword>
<reference evidence="3 4" key="1">
    <citation type="submission" date="2015-01" db="EMBL/GenBank/DDBJ databases">
        <title>Draft genome of the acidophilic iron oxidizer Ferrimicrobium acidiphilum strain T23.</title>
        <authorList>
            <person name="Poehlein A."/>
            <person name="Eisen S."/>
            <person name="Schloemann M."/>
            <person name="Johnson B.D."/>
            <person name="Daniel R."/>
            <person name="Muehling M."/>
        </authorList>
    </citation>
    <scope>NUCLEOTIDE SEQUENCE [LARGE SCALE GENOMIC DNA]</scope>
    <source>
        <strain evidence="3 4">T23</strain>
    </source>
</reference>
<dbReference type="GeneID" id="78373719"/>
<feature type="transmembrane region" description="Helical" evidence="2">
    <location>
        <begin position="12"/>
        <end position="37"/>
    </location>
</feature>
<feature type="transmembrane region" description="Helical" evidence="2">
    <location>
        <begin position="83"/>
        <end position="103"/>
    </location>
</feature>
<comment type="caution">
    <text evidence="3">The sequence shown here is derived from an EMBL/GenBank/DDBJ whole genome shotgun (WGS) entry which is preliminary data.</text>
</comment>
<dbReference type="STRING" id="1121877.FEAC_27320"/>
<dbReference type="OrthoDB" id="3193075at2"/>
<dbReference type="EMBL" id="JXUW01000037">
    <property type="protein sequence ID" value="KJE75538.1"/>
    <property type="molecule type" value="Genomic_DNA"/>
</dbReference>
<feature type="transmembrane region" description="Helical" evidence="2">
    <location>
        <begin position="232"/>
        <end position="250"/>
    </location>
</feature>